<evidence type="ECO:0000256" key="2">
    <source>
        <dbReference type="ARBA" id="ARBA00022475"/>
    </source>
</evidence>
<dbReference type="PANTHER" id="PTHR21137">
    <property type="entry name" value="ODORANT RECEPTOR"/>
    <property type="match status" value="1"/>
</dbReference>
<dbReference type="GO" id="GO:0007165">
    <property type="term" value="P:signal transduction"/>
    <property type="evidence" value="ECO:0007669"/>
    <property type="project" value="UniProtKB-KW"/>
</dbReference>
<organism evidence="11 12">
    <name type="scientific">Melipona bicolor</name>
    <dbReference type="NCBI Taxonomy" id="60889"/>
    <lineage>
        <taxon>Eukaryota</taxon>
        <taxon>Metazoa</taxon>
        <taxon>Ecdysozoa</taxon>
        <taxon>Arthropoda</taxon>
        <taxon>Hexapoda</taxon>
        <taxon>Insecta</taxon>
        <taxon>Pterygota</taxon>
        <taxon>Neoptera</taxon>
        <taxon>Endopterygota</taxon>
        <taxon>Hymenoptera</taxon>
        <taxon>Apocrita</taxon>
        <taxon>Aculeata</taxon>
        <taxon>Apoidea</taxon>
        <taxon>Anthophila</taxon>
        <taxon>Apidae</taxon>
        <taxon>Melipona</taxon>
    </lineage>
</organism>
<comment type="subcellular location">
    <subcellularLocation>
        <location evidence="1 10">Cell membrane</location>
        <topology evidence="1 10">Multi-pass membrane protein</topology>
    </subcellularLocation>
</comment>
<comment type="caution">
    <text evidence="11">The sequence shown here is derived from an EMBL/GenBank/DDBJ whole genome shotgun (WGS) entry which is preliminary data.</text>
</comment>
<evidence type="ECO:0000256" key="1">
    <source>
        <dbReference type="ARBA" id="ARBA00004651"/>
    </source>
</evidence>
<reference evidence="11" key="1">
    <citation type="submission" date="2021-10" db="EMBL/GenBank/DDBJ databases">
        <title>Melipona bicolor Genome sequencing and assembly.</title>
        <authorList>
            <person name="Araujo N.S."/>
            <person name="Arias M.C."/>
        </authorList>
    </citation>
    <scope>NUCLEOTIDE SEQUENCE</scope>
    <source>
        <strain evidence="11">USP_2M_L1-L4_2017</strain>
        <tissue evidence="11">Whole body</tissue>
    </source>
</reference>
<keyword evidence="2" id="KW-1003">Cell membrane</keyword>
<comment type="caution">
    <text evidence="10">Lacks conserved residue(s) required for the propagation of feature annotation.</text>
</comment>
<keyword evidence="7 10" id="KW-0472">Membrane</keyword>
<gene>
    <name evidence="11" type="ORF">K0M31_006358</name>
</gene>
<dbReference type="InterPro" id="IPR004117">
    <property type="entry name" value="7tm6_olfct_rcpt"/>
</dbReference>
<proteinExistence type="inferred from homology"/>
<dbReference type="PANTHER" id="PTHR21137:SF35">
    <property type="entry name" value="ODORANT RECEPTOR 19A-RELATED"/>
    <property type="match status" value="1"/>
</dbReference>
<evidence type="ECO:0000256" key="6">
    <source>
        <dbReference type="ARBA" id="ARBA00022989"/>
    </source>
</evidence>
<keyword evidence="4 10" id="KW-0812">Transmembrane</keyword>
<keyword evidence="6 10" id="KW-1133">Transmembrane helix</keyword>
<keyword evidence="5 10" id="KW-0552">Olfaction</keyword>
<protein>
    <recommendedName>
        <fullName evidence="10">Odorant receptor</fullName>
    </recommendedName>
</protein>
<keyword evidence="3 10" id="KW-0716">Sensory transduction</keyword>
<feature type="transmembrane region" description="Helical" evidence="10">
    <location>
        <begin position="268"/>
        <end position="286"/>
    </location>
</feature>
<dbReference type="Pfam" id="PF02949">
    <property type="entry name" value="7tm_6"/>
    <property type="match status" value="2"/>
</dbReference>
<evidence type="ECO:0000313" key="12">
    <source>
        <dbReference type="Proteomes" id="UP001177670"/>
    </source>
</evidence>
<dbReference type="AlphaFoldDB" id="A0AA40KLT7"/>
<comment type="similarity">
    <text evidence="10">Belongs to the insect chemoreceptor superfamily. Heteromeric odorant receptor channel (TC 1.A.69) family.</text>
</comment>
<evidence type="ECO:0000256" key="8">
    <source>
        <dbReference type="ARBA" id="ARBA00023170"/>
    </source>
</evidence>
<dbReference type="Proteomes" id="UP001177670">
    <property type="component" value="Unassembled WGS sequence"/>
</dbReference>
<evidence type="ECO:0000256" key="3">
    <source>
        <dbReference type="ARBA" id="ARBA00022606"/>
    </source>
</evidence>
<sequence length="444" mass="50066">MREKDSIGKHVRDFMVQETVLKVIGIWPTRDGSSFGRWVFAVMTQISTICSLSLEVYRHCLDVDDTMDAFVMDLSSVVSLAKLLIMRWNSRHAYTLVNSVAKDWSVVGDSRHEDVMTKYFKKGRIVSLMILYLGYASGLSFIVKALPLGDILSLKTSRNTANSSASLKSSLKLNYFLATYCVFGSLPLLHRVCVLALQATHIFVNAVAHCANDGLFFSLTMHLCGQFEILKMNFAKLEIGELGCERKLRILVKRHCQLAMLANDLEQTFNMIILIQLLMSALLICVEEKTNFINFTLNFYISRKWFFWPTLYNCTTNALPGSSPRVLYSKPGFVFLACLGTRDNVGALKSVVLMVTLLIQLYLYAYAGDALETRAEEIAQAVYQSLWYESRGRAARDLVLIINRGNSSCRLTAGKFLSMNIFTFKEILKTSASYLSVLKVMMDA</sequence>
<name>A0AA40KLT7_9HYME</name>
<feature type="transmembrane region" description="Helical" evidence="10">
    <location>
        <begin position="125"/>
        <end position="146"/>
    </location>
</feature>
<dbReference type="GO" id="GO:0004984">
    <property type="term" value="F:olfactory receptor activity"/>
    <property type="evidence" value="ECO:0007669"/>
    <property type="project" value="InterPro"/>
</dbReference>
<dbReference type="EMBL" id="JAHYIQ010000017">
    <property type="protein sequence ID" value="KAK1125021.1"/>
    <property type="molecule type" value="Genomic_DNA"/>
</dbReference>
<keyword evidence="8 10" id="KW-0675">Receptor</keyword>
<accession>A0AA40KLT7</accession>
<evidence type="ECO:0000256" key="9">
    <source>
        <dbReference type="ARBA" id="ARBA00023224"/>
    </source>
</evidence>
<keyword evidence="12" id="KW-1185">Reference proteome</keyword>
<dbReference type="GO" id="GO:0005886">
    <property type="term" value="C:plasma membrane"/>
    <property type="evidence" value="ECO:0007669"/>
    <property type="project" value="UniProtKB-SubCell"/>
</dbReference>
<evidence type="ECO:0000256" key="7">
    <source>
        <dbReference type="ARBA" id="ARBA00023136"/>
    </source>
</evidence>
<dbReference type="GO" id="GO:0005549">
    <property type="term" value="F:odorant binding"/>
    <property type="evidence" value="ECO:0007669"/>
    <property type="project" value="InterPro"/>
</dbReference>
<evidence type="ECO:0000256" key="4">
    <source>
        <dbReference type="ARBA" id="ARBA00022692"/>
    </source>
</evidence>
<keyword evidence="9 10" id="KW-0807">Transducer</keyword>
<evidence type="ECO:0000256" key="10">
    <source>
        <dbReference type="RuleBase" id="RU351113"/>
    </source>
</evidence>
<evidence type="ECO:0000313" key="11">
    <source>
        <dbReference type="EMBL" id="KAK1125021.1"/>
    </source>
</evidence>
<evidence type="ECO:0000256" key="5">
    <source>
        <dbReference type="ARBA" id="ARBA00022725"/>
    </source>
</evidence>